<dbReference type="RefSeq" id="XP_028485383.1">
    <property type="nucleotide sequence ID" value="XM_028626736.1"/>
</dbReference>
<proteinExistence type="predicted"/>
<accession>A0A443HV89</accession>
<dbReference type="Proteomes" id="UP000283841">
    <property type="component" value="Unassembled WGS sequence"/>
</dbReference>
<dbReference type="GeneID" id="39596013"/>
<keyword evidence="1" id="KW-0472">Membrane</keyword>
<evidence type="ECO:0000256" key="1">
    <source>
        <dbReference type="SAM" id="Phobius"/>
    </source>
</evidence>
<sequence>MAAYAAAPGLANDSGLNQTILNEIDASDPLFHICWRRQSCGSCLIGDVPCSWCPFSSTCVPNPSRIPIFSPFQSGNLCPLGSKERWEIRTTSFGCNVSALNFLSVLVAVISTLAVVGLMFLLVWIGKKVARQWTEKRAKGITVIEWVRSRDWRIWRPQRWIRRDNERHEEAVANDGDVEEGGERRPLLG</sequence>
<keyword evidence="1" id="KW-1133">Transmembrane helix</keyword>
<keyword evidence="1" id="KW-0812">Transmembrane</keyword>
<protein>
    <recommendedName>
        <fullName evidence="4">PSI domain-containing protein</fullName>
    </recommendedName>
</protein>
<comment type="caution">
    <text evidence="2">The sequence shown here is derived from an EMBL/GenBank/DDBJ whole genome shotgun (WGS) entry which is preliminary data.</text>
</comment>
<name>A0A443HV89_BYSSP</name>
<reference evidence="2 3" key="1">
    <citation type="journal article" date="2018" name="Front. Microbiol.">
        <title>Genomic and genetic insights into a cosmopolitan fungus, Paecilomyces variotii (Eurotiales).</title>
        <authorList>
            <person name="Urquhart A.S."/>
            <person name="Mondo S.J."/>
            <person name="Makela M.R."/>
            <person name="Hane J.K."/>
            <person name="Wiebenga A."/>
            <person name="He G."/>
            <person name="Mihaltcheva S."/>
            <person name="Pangilinan J."/>
            <person name="Lipzen A."/>
            <person name="Barry K."/>
            <person name="de Vries R.P."/>
            <person name="Grigoriev I.V."/>
            <person name="Idnurm A."/>
        </authorList>
    </citation>
    <scope>NUCLEOTIDE SEQUENCE [LARGE SCALE GENOMIC DNA]</scope>
    <source>
        <strain evidence="2 3">CBS 101075</strain>
    </source>
</reference>
<gene>
    <name evidence="2" type="ORF">C8Q69DRAFT_265454</name>
</gene>
<dbReference type="STRING" id="264951.A0A443HV89"/>
<evidence type="ECO:0000313" key="2">
    <source>
        <dbReference type="EMBL" id="RWQ95738.1"/>
    </source>
</evidence>
<evidence type="ECO:0008006" key="4">
    <source>
        <dbReference type="Google" id="ProtNLM"/>
    </source>
</evidence>
<dbReference type="EMBL" id="RCNU01000005">
    <property type="protein sequence ID" value="RWQ95738.1"/>
    <property type="molecule type" value="Genomic_DNA"/>
</dbReference>
<feature type="transmembrane region" description="Helical" evidence="1">
    <location>
        <begin position="102"/>
        <end position="126"/>
    </location>
</feature>
<evidence type="ECO:0000313" key="3">
    <source>
        <dbReference type="Proteomes" id="UP000283841"/>
    </source>
</evidence>
<dbReference type="AlphaFoldDB" id="A0A443HV89"/>
<keyword evidence="3" id="KW-1185">Reference proteome</keyword>
<dbReference type="VEuPathDB" id="FungiDB:C8Q69DRAFT_265454"/>
<organism evidence="2 3">
    <name type="scientific">Byssochlamys spectabilis</name>
    <name type="common">Paecilomyces variotii</name>
    <dbReference type="NCBI Taxonomy" id="264951"/>
    <lineage>
        <taxon>Eukaryota</taxon>
        <taxon>Fungi</taxon>
        <taxon>Dikarya</taxon>
        <taxon>Ascomycota</taxon>
        <taxon>Pezizomycotina</taxon>
        <taxon>Eurotiomycetes</taxon>
        <taxon>Eurotiomycetidae</taxon>
        <taxon>Eurotiales</taxon>
        <taxon>Thermoascaceae</taxon>
        <taxon>Paecilomyces</taxon>
    </lineage>
</organism>